<dbReference type="RefSeq" id="WP_380793126.1">
    <property type="nucleotide sequence ID" value="NZ_JBHTKR010000005.1"/>
</dbReference>
<keyword evidence="2" id="KW-1185">Reference proteome</keyword>
<evidence type="ECO:0000313" key="2">
    <source>
        <dbReference type="Proteomes" id="UP001597151"/>
    </source>
</evidence>
<protein>
    <submittedName>
        <fullName evidence="1">Uncharacterized protein</fullName>
    </submittedName>
</protein>
<name>A0ABW3TG28_9RHOB</name>
<sequence>MIGNLCFGIIHAAEAGAACSQGQDVFTSCRIEGRNTEVLVCHDDQFATYSYGSIGQAPDLILSETIANLDFRPWSGLGKAIVESVIFYNQGYSYEVVGGFDRPFSDEEMQREDWHFGWIDIAQNGNTLGRLDCVPETVSYAFGGGLYDAKLAARQEWDEGTQSWVPVLDQTTPPPVLMEHVYQGIVQDCLPASEFRFDGVQLGDPLEKLGKLGSPEATDEIAFSGHRMDRMTVPGLQIDILHELVVGMVSTSPDWDTPSGLRVGLSRDEVIGILGRMPSGQADNGHEILSHVCLDTQKTAITWSAVIGFGQADRVQSIRFASLAP</sequence>
<accession>A0ABW3TG28</accession>
<dbReference type="EMBL" id="JBHTKR010000005">
    <property type="protein sequence ID" value="MFD1195831.1"/>
    <property type="molecule type" value="Genomic_DNA"/>
</dbReference>
<proteinExistence type="predicted"/>
<gene>
    <name evidence="1" type="ORF">ACFQ3C_14250</name>
</gene>
<organism evidence="1 2">
    <name type="scientific">Seohaeicola saemankumensis</name>
    <dbReference type="NCBI Taxonomy" id="481181"/>
    <lineage>
        <taxon>Bacteria</taxon>
        <taxon>Pseudomonadati</taxon>
        <taxon>Pseudomonadota</taxon>
        <taxon>Alphaproteobacteria</taxon>
        <taxon>Rhodobacterales</taxon>
        <taxon>Roseobacteraceae</taxon>
        <taxon>Seohaeicola</taxon>
    </lineage>
</organism>
<reference evidence="2" key="1">
    <citation type="journal article" date="2019" name="Int. J. Syst. Evol. Microbiol.">
        <title>The Global Catalogue of Microorganisms (GCM) 10K type strain sequencing project: providing services to taxonomists for standard genome sequencing and annotation.</title>
        <authorList>
            <consortium name="The Broad Institute Genomics Platform"/>
            <consortium name="The Broad Institute Genome Sequencing Center for Infectious Disease"/>
            <person name="Wu L."/>
            <person name="Ma J."/>
        </authorList>
    </citation>
    <scope>NUCLEOTIDE SEQUENCE [LARGE SCALE GENOMIC DNA]</scope>
    <source>
        <strain evidence="2">CCUG 55328</strain>
    </source>
</reference>
<dbReference type="Proteomes" id="UP001597151">
    <property type="component" value="Unassembled WGS sequence"/>
</dbReference>
<comment type="caution">
    <text evidence="1">The sequence shown here is derived from an EMBL/GenBank/DDBJ whole genome shotgun (WGS) entry which is preliminary data.</text>
</comment>
<evidence type="ECO:0000313" key="1">
    <source>
        <dbReference type="EMBL" id="MFD1195831.1"/>
    </source>
</evidence>